<dbReference type="Gene3D" id="3.60.10.10">
    <property type="entry name" value="Endonuclease/exonuclease/phosphatase"/>
    <property type="match status" value="1"/>
</dbReference>
<dbReference type="Gene3D" id="3.90.780.10">
    <property type="entry name" value="5'-Nucleotidase, C-terminal domain"/>
    <property type="match status" value="2"/>
</dbReference>
<evidence type="ECO:0000259" key="4">
    <source>
        <dbReference type="PROSITE" id="PS51841"/>
    </source>
</evidence>
<evidence type="ECO:0000256" key="2">
    <source>
        <dbReference type="SAM" id="MobiDB-lite"/>
    </source>
</evidence>
<dbReference type="CDD" id="cd10283">
    <property type="entry name" value="MnuA_DNase1-like"/>
    <property type="match status" value="1"/>
</dbReference>
<feature type="signal peptide" evidence="3">
    <location>
        <begin position="1"/>
        <end position="31"/>
    </location>
</feature>
<dbReference type="Pfam" id="PF16640">
    <property type="entry name" value="Big_3_5"/>
    <property type="match status" value="1"/>
</dbReference>
<organism evidence="5 6">
    <name type="scientific">Nocardioides soli</name>
    <dbReference type="NCBI Taxonomy" id="1036020"/>
    <lineage>
        <taxon>Bacteria</taxon>
        <taxon>Bacillati</taxon>
        <taxon>Actinomycetota</taxon>
        <taxon>Actinomycetes</taxon>
        <taxon>Propionibacteriales</taxon>
        <taxon>Nocardioidaceae</taxon>
        <taxon>Nocardioides</taxon>
    </lineage>
</organism>
<feature type="compositionally biased region" description="Polar residues" evidence="2">
    <location>
        <begin position="186"/>
        <end position="213"/>
    </location>
</feature>
<dbReference type="InterPro" id="IPR032109">
    <property type="entry name" value="Big_3_5"/>
</dbReference>
<feature type="chain" id="PRO_5031344198" evidence="3">
    <location>
        <begin position="32"/>
        <end position="2504"/>
    </location>
</feature>
<dbReference type="PANTHER" id="PTHR11575">
    <property type="entry name" value="5'-NUCLEOTIDASE-RELATED"/>
    <property type="match status" value="1"/>
</dbReference>
<accession>A0A7W4Z2C4</accession>
<dbReference type="Pfam" id="PF00149">
    <property type="entry name" value="Metallophos"/>
    <property type="match status" value="2"/>
</dbReference>
<dbReference type="PANTHER" id="PTHR11575:SF24">
    <property type="entry name" value="5'-NUCLEOTIDASE"/>
    <property type="match status" value="1"/>
</dbReference>
<protein>
    <submittedName>
        <fullName evidence="5">5'-nucleotidase</fullName>
        <ecNumber evidence="5">3.1.3.5</ecNumber>
    </submittedName>
</protein>
<dbReference type="GO" id="GO:0005975">
    <property type="term" value="P:carbohydrate metabolic process"/>
    <property type="evidence" value="ECO:0007669"/>
    <property type="project" value="UniProtKB-ARBA"/>
</dbReference>
<dbReference type="GO" id="GO:0008768">
    <property type="term" value="F:UDP-sugar diphosphatase activity"/>
    <property type="evidence" value="ECO:0007669"/>
    <property type="project" value="TreeGrafter"/>
</dbReference>
<dbReference type="InterPro" id="IPR001322">
    <property type="entry name" value="Lamin_tail_dom"/>
</dbReference>
<dbReference type="Pfam" id="PF02872">
    <property type="entry name" value="5_nucleotid_C"/>
    <property type="match status" value="2"/>
</dbReference>
<dbReference type="Proteomes" id="UP000589626">
    <property type="component" value="Unassembled WGS sequence"/>
</dbReference>
<dbReference type="EC" id="3.1.3.5" evidence="5"/>
<evidence type="ECO:0000256" key="3">
    <source>
        <dbReference type="SAM" id="SignalP"/>
    </source>
</evidence>
<dbReference type="SUPFAM" id="SSF49313">
    <property type="entry name" value="Cadherin-like"/>
    <property type="match status" value="1"/>
</dbReference>
<dbReference type="Gene3D" id="2.60.40.10">
    <property type="entry name" value="Immunoglobulins"/>
    <property type="match status" value="3"/>
</dbReference>
<dbReference type="GO" id="GO:0016020">
    <property type="term" value="C:membrane"/>
    <property type="evidence" value="ECO:0007669"/>
    <property type="project" value="InterPro"/>
</dbReference>
<dbReference type="InterPro" id="IPR006179">
    <property type="entry name" value="5_nucleotidase/apyrase"/>
</dbReference>
<feature type="domain" description="LTD" evidence="4">
    <location>
        <begin position="27"/>
        <end position="172"/>
    </location>
</feature>
<evidence type="ECO:0000256" key="1">
    <source>
        <dbReference type="ARBA" id="ARBA00022729"/>
    </source>
</evidence>
<keyword evidence="6" id="KW-1185">Reference proteome</keyword>
<dbReference type="InterPro" id="IPR015919">
    <property type="entry name" value="Cadherin-like_sf"/>
</dbReference>
<dbReference type="InterPro" id="IPR036907">
    <property type="entry name" value="5'-Nucleotdase_C_sf"/>
</dbReference>
<comment type="caution">
    <text evidence="5">The sequence shown here is derived from an EMBL/GenBank/DDBJ whole genome shotgun (WGS) entry which is preliminary data.</text>
</comment>
<evidence type="ECO:0000313" key="5">
    <source>
        <dbReference type="EMBL" id="MBB3044284.1"/>
    </source>
</evidence>
<dbReference type="Gene3D" id="3.60.21.10">
    <property type="match status" value="2"/>
</dbReference>
<keyword evidence="5" id="KW-0378">Hydrolase</keyword>
<reference evidence="5 6" key="1">
    <citation type="submission" date="2020-08" db="EMBL/GenBank/DDBJ databases">
        <title>Sequencing the genomes of 1000 actinobacteria strains.</title>
        <authorList>
            <person name="Klenk H.-P."/>
        </authorList>
    </citation>
    <scope>NUCLEOTIDE SEQUENCE [LARGE SCALE GENOMIC DNA]</scope>
    <source>
        <strain evidence="5 6">DSM 105498</strain>
    </source>
</reference>
<dbReference type="InterPro" id="IPR008334">
    <property type="entry name" value="5'-Nucleotdase_C"/>
</dbReference>
<feature type="compositionally biased region" description="Low complexity" evidence="2">
    <location>
        <begin position="2251"/>
        <end position="2269"/>
    </location>
</feature>
<dbReference type="Pfam" id="PF00932">
    <property type="entry name" value="LTD"/>
    <property type="match status" value="1"/>
</dbReference>
<dbReference type="SUPFAM" id="SSF56300">
    <property type="entry name" value="Metallo-dependent phosphatases"/>
    <property type="match status" value="2"/>
</dbReference>
<dbReference type="SUPFAM" id="SSF56219">
    <property type="entry name" value="DNase I-like"/>
    <property type="match status" value="1"/>
</dbReference>
<feature type="region of interest" description="Disordered" evidence="2">
    <location>
        <begin position="184"/>
        <end position="222"/>
    </location>
</feature>
<dbReference type="InterPro" id="IPR047971">
    <property type="entry name" value="ExeM-like"/>
</dbReference>
<name>A0A7W4Z2C4_9ACTN</name>
<dbReference type="GO" id="GO:0008253">
    <property type="term" value="F:5'-nucleotidase activity"/>
    <property type="evidence" value="ECO:0007669"/>
    <property type="project" value="UniProtKB-EC"/>
</dbReference>
<dbReference type="GO" id="GO:0005509">
    <property type="term" value="F:calcium ion binding"/>
    <property type="evidence" value="ECO:0007669"/>
    <property type="project" value="InterPro"/>
</dbReference>
<proteinExistence type="predicted"/>
<dbReference type="PRINTS" id="PR01607">
    <property type="entry name" value="APYRASEFAMLY"/>
</dbReference>
<feature type="region of interest" description="Disordered" evidence="2">
    <location>
        <begin position="2250"/>
        <end position="2269"/>
    </location>
</feature>
<sequence length="2504" mass="259629">MFASGKRFAWGAALAVVASGLLVLPAAPASANPAGTGLVINEVYGGGGNTGAVYTNDFIELYNPTANAISVGGLSLQYRAAAGSGAPGSSNVFALPTKTIQAGGYFLVQAAPGTTVTDKPLPVTPDAQTTGTALNLSGTGGQIFLADGTAPLDPGTGTISNPSVIDFVGWGTSTTSYEGVPVAPATRNSAPATANATSISRTSPGADTDSNSADFAAATTPSPTTSTVAAALAVTTPGNKSAFVGTAIAPIALAATGGTPPYAWEASGLPAGLSLGGATISGTPTETGTSEVTVTVTDSASPTPASDSQTFTITVSETPELRTIAEVQGTGERSEFAPATGNGAGQTVAVRGVVTAMYRTGGYNGMYVQTEGTGGTTDATPGASDAIFVYGNPDMSRIPAGIEIGDSVEVIGAVSEFYNSTQITPAVGGVTELGTALDPVTGFETGYPATDAEREALEGMLLAPTGDFVVSNAYSTNQYAEVGLAATIEGAGGDPDIAGPLKQPTEHVKPSDTAGVAAIRAENAARAVTLDDGASFNYLQSQANKGLPVPYLTGADGQPNPVRVGAKVTFEVPVIFEWRNDLWKFQPTSQVTTNGADFVTFEDTRTPNAAPQDVLGTDGDLKIATFNVLNYFDTTGEAYVAAGQHENPPIVTHCTYYTDRASNRIGNDQCGVKHPGETYTASNPNDGRGPRGAATDASLARQEAKLVNTLITMDADIIGLEEMENSIKLPGESNRDEALAHLVDLLNAADDQNTWAYVKSPGEAMTAAAVAEQDVIRGAFIYKRDTVETVGQSRILFGTDQFANAREPLAQAFKAAGAPDGDAFAVIVNHFKSKGDNQSPTPPATGDNANDTITGVGAFNGDRKRQATRLLQFAEDFAEEREIEAVFLAGDFNSYSMEEPIAILTAPSAGYELIESDQAGEESYSYNGLSGSLDHVLGNAAAIDMVTGADIWEINANEAASFMYSRYNYNVTDFWQPNLPFGTSDHNPEIVGVDVPDFTPTSYEEVQVIGTNDFHGRLLPDAGNAAGAAPFATAVKELKDDNPNSVFVAAGDLVGASTFESFIQDDEPTIEALNAMGLEVSAAGNHEFDRGYTDLADRIRSKADWEYIAANLEYDPEFIEAADELAETWTKTMPNGKRIGFVGAVTEDLPALVNPAGIEGITVTDVVDATNDAAAALKSGPDPVDLVVLLVHEGSPSTVCNSDSFTDEATTWGNIVQNTSADVDAIMSGHTHLAYNCRFPVQEWVDDSSRTVKRRPVVSAGQYGTNLNRLVFKYDDATGDLVSIGQDVIATAGVGYPSNATVQGIVDDAVDYAATKGAEPLGWMDGEYRRASYNPSGTATENRGGESTLNNQVAEVQRWATDEAGIETDIAFMNPGGLRTDMPGDADAGLRKLTYRGAANVQPFANTLVNMKLTGAQLKTVLEQQWQRNAQGGVPSRPFLRLGVSKGFTYTYVETPETVSVPNSAPVNTFQGEVTGMWLDGEPIDPAATYSVTVNSFLGGGGDNFWELANGTQKVDTGKVDLEAMVEYMKQYPDAAHALPVDYSQRAVEVTFPNSAPATYAPGDSVTFDVASWAMSAAGDKTDAELKVLLDGEEIGSATVDNAIGAQPYDDYGTATVDVELPQDVPNGTVTLTLVGPATHTEIPVEVEVEDGLERIQILATNDFHGRIQNDSGSAAAGAAVLAGAVKQLRAANPNTVFAAAGDLIGASTFESFIQNDKPTIDALNSAGLEVSAVGNHELDKGYDDLLNRVMAEYDETDNPEGGAEWQYIAANLKMKATGDPAVPATWVKTMNGVDVGFVGAVTEDLSSLVSPAGIADLEVADLVDSVNEAAEELKDDADVDLVVMLVHEGSPSTNCASMTDPAKPWGHIVTGVSDDVDAIVSGHTHLEYNCSFAVDGWADRPVKERPVVSAGQYGANLNQLVFTVDPVTGTVQAKDQKVLKLKSCTNSTACTNYAADAATADIVATAVQAAVEPGKQVLGNIRAPFARAKFAAGGENRGGESTLGNLVAEVQRWATPAETVGAADIAFMNPGGLRTDMAGTVDGADRKVTYREAANVQPFANTLVNMDLTGAQIAKVLEQQWQRNASGAVPTGRTFLRLGVSVGFTYTYTQRDDPDNAGQKLGRVTGMWLDGVPIDPAATYSVTVNSFLAAGGDNFHELANGTGKQDTGMTDLQAMVDYMAAEGVGAGVGVDYAQRAVDVTFPADAPAAYAPGAHVVFDLKSLSMTDPGDQRDTQVAVRLGDAVIGSAEVTTSVSSSPDNSANSNDDAGTAHVDVVIPSGIAAGATTLTVVGNNTGTEVRVPITVASVTPGPDPQPVPSTVTAGDVSMTYGKAATVTVNVSGGGGGTVTILDGPKSLGSAPVAGGVATIGLSAGALLPGAHTLTAAYSGDARVASGSDTFAVTVAKAKSSTKVKAKPAKVKVKKTKAKLTITVTGQSGVVATGKVKVKVPGQGTKTVTLRKGKATLKLAKFTDTGKKKVKVSYQGSDLLKPSSGSVVVKVVKKK</sequence>
<dbReference type="InterPro" id="IPR029052">
    <property type="entry name" value="Metallo-depent_PP-like"/>
</dbReference>
<dbReference type="CDD" id="cd04486">
    <property type="entry name" value="YhcR_OBF_like"/>
    <property type="match status" value="1"/>
</dbReference>
<dbReference type="GO" id="GO:0030288">
    <property type="term" value="C:outer membrane-bounded periplasmic space"/>
    <property type="evidence" value="ECO:0007669"/>
    <property type="project" value="TreeGrafter"/>
</dbReference>
<gene>
    <name evidence="5" type="ORF">FHU40_004121</name>
</gene>
<feature type="region of interest" description="Disordered" evidence="2">
    <location>
        <begin position="669"/>
        <end position="697"/>
    </location>
</feature>
<evidence type="ECO:0000313" key="6">
    <source>
        <dbReference type="Proteomes" id="UP000589626"/>
    </source>
</evidence>
<keyword evidence="1 3" id="KW-0732">Signal</keyword>
<dbReference type="SUPFAM" id="SSF55816">
    <property type="entry name" value="5'-nucleotidase (syn. UDP-sugar hydrolase), C-terminal domain"/>
    <property type="match status" value="2"/>
</dbReference>
<dbReference type="RefSeq" id="WP_183594168.1">
    <property type="nucleotide sequence ID" value="NZ_JACHWR010000003.1"/>
</dbReference>
<dbReference type="NCBIfam" id="NF033681">
    <property type="entry name" value="ExeM_NucH_DNase"/>
    <property type="match status" value="1"/>
</dbReference>
<dbReference type="InterPro" id="IPR036691">
    <property type="entry name" value="Endo/exonu/phosph_ase_sf"/>
</dbReference>
<dbReference type="GO" id="GO:0009166">
    <property type="term" value="P:nucleotide catabolic process"/>
    <property type="evidence" value="ECO:0007669"/>
    <property type="project" value="InterPro"/>
</dbReference>
<dbReference type="EMBL" id="JACHWR010000003">
    <property type="protein sequence ID" value="MBB3044284.1"/>
    <property type="molecule type" value="Genomic_DNA"/>
</dbReference>
<dbReference type="PROSITE" id="PS51841">
    <property type="entry name" value="LTD"/>
    <property type="match status" value="1"/>
</dbReference>
<dbReference type="InterPro" id="IPR004843">
    <property type="entry name" value="Calcineurin-like_PHP"/>
</dbReference>
<dbReference type="InterPro" id="IPR013783">
    <property type="entry name" value="Ig-like_fold"/>
</dbReference>